<gene>
    <name evidence="2" type="ORF">DICPUDRAFT_153814</name>
</gene>
<evidence type="ECO:0000313" key="3">
    <source>
        <dbReference type="Proteomes" id="UP000001064"/>
    </source>
</evidence>
<dbReference type="Proteomes" id="UP000001064">
    <property type="component" value="Unassembled WGS sequence"/>
</dbReference>
<dbReference type="AlphaFoldDB" id="F0ZPT5"/>
<dbReference type="InParanoid" id="F0ZPT5"/>
<dbReference type="STRING" id="5786.F0ZPT5"/>
<organism evidence="2 3">
    <name type="scientific">Dictyostelium purpureum</name>
    <name type="common">Slime mold</name>
    <dbReference type="NCBI Taxonomy" id="5786"/>
    <lineage>
        <taxon>Eukaryota</taxon>
        <taxon>Amoebozoa</taxon>
        <taxon>Evosea</taxon>
        <taxon>Eumycetozoa</taxon>
        <taxon>Dictyostelia</taxon>
        <taxon>Dictyosteliales</taxon>
        <taxon>Dictyosteliaceae</taxon>
        <taxon>Dictyostelium</taxon>
    </lineage>
</organism>
<evidence type="ECO:0008006" key="4">
    <source>
        <dbReference type="Google" id="ProtNLM"/>
    </source>
</evidence>
<dbReference type="GO" id="GO:0003727">
    <property type="term" value="F:single-stranded RNA binding"/>
    <property type="evidence" value="ECO:0000318"/>
    <property type="project" value="GO_Central"/>
</dbReference>
<evidence type="ECO:0000256" key="1">
    <source>
        <dbReference type="SAM" id="MobiDB-lite"/>
    </source>
</evidence>
<dbReference type="InterPro" id="IPR007581">
    <property type="entry name" value="Endonuclease-V"/>
</dbReference>
<sequence>MYSEDIQDELTKIQNLLESCFISQDEFNLRKSELLGTPFINNGNIGNPPKQEPKQPSQYDYSYNSDYNNNSNSYNNNNDTSYSSYNTAYLGNTTTVSATNNYTFDNYKEVEVEIPLIGTLSINDNNNKNNNNNYNNYNNNNRNNNYNYNKKYTYNNNNKKTEEPKDEKPGAFASMFLNKPASVHKDENFEDEEDEEDKMVEAPAKAINPVGDQRIDLEYDIKPYVVFKPLDRNSKKVNINLKNWVKDRNFSDNISLNHSVENWKSDKIKEQNSLRSKIIYDNVNNLSIKLNNCNIKLIGGCDISFPKSSKNDAVASIVVLEYPSLKVVYESYKMIKLTEPYVAGYLAFREVPHFIALWETLTKKYPQFKPDLMILDGNGINHQRSVGAATHFGILANIPTIGVAKNLLVAKGITPEYIQNGFKTNNIVEMIDYQDGKRLIGHAMYNKQKEIIYISPGHMMDANTAFDV</sequence>
<name>F0ZPT5_DICPU</name>
<dbReference type="OMA" id="KIDACAS"/>
<feature type="non-terminal residue" evidence="2">
    <location>
        <position position="1"/>
    </location>
</feature>
<dbReference type="CDD" id="cd06559">
    <property type="entry name" value="Endonuclease_V"/>
    <property type="match status" value="1"/>
</dbReference>
<feature type="compositionally biased region" description="Low complexity" evidence="1">
    <location>
        <begin position="59"/>
        <end position="80"/>
    </location>
</feature>
<feature type="compositionally biased region" description="Low complexity" evidence="1">
    <location>
        <begin position="40"/>
        <end position="49"/>
    </location>
</feature>
<dbReference type="GO" id="GO:0016891">
    <property type="term" value="F:RNA endonuclease activity producing 5'-phosphomonoesters, hydrolytic mechanism"/>
    <property type="evidence" value="ECO:0000318"/>
    <property type="project" value="GO_Central"/>
</dbReference>
<dbReference type="KEGG" id="dpp:DICPUDRAFT_153814"/>
<dbReference type="EMBL" id="GL871115">
    <property type="protein sequence ID" value="EGC34030.1"/>
    <property type="molecule type" value="Genomic_DNA"/>
</dbReference>
<dbReference type="PANTHER" id="PTHR28511">
    <property type="entry name" value="ENDONUCLEASE V"/>
    <property type="match status" value="1"/>
</dbReference>
<dbReference type="eggNOG" id="KOG4417">
    <property type="taxonomic scope" value="Eukaryota"/>
</dbReference>
<keyword evidence="3" id="KW-1185">Reference proteome</keyword>
<proteinExistence type="predicted"/>
<protein>
    <recommendedName>
        <fullName evidence="4">Endonuclease V</fullName>
    </recommendedName>
</protein>
<dbReference type="Gene3D" id="3.30.2170.10">
    <property type="entry name" value="archaeoglobus fulgidus dsm 4304 superfamily"/>
    <property type="match status" value="1"/>
</dbReference>
<evidence type="ECO:0000313" key="2">
    <source>
        <dbReference type="EMBL" id="EGC34030.1"/>
    </source>
</evidence>
<feature type="region of interest" description="Disordered" evidence="1">
    <location>
        <begin position="40"/>
        <end position="80"/>
    </location>
</feature>
<dbReference type="GeneID" id="10502488"/>
<dbReference type="FunCoup" id="F0ZPT5">
    <property type="interactions" value="599"/>
</dbReference>
<dbReference type="RefSeq" id="XP_003289434.1">
    <property type="nucleotide sequence ID" value="XM_003289386.1"/>
</dbReference>
<dbReference type="GO" id="GO:0006281">
    <property type="term" value="P:DNA repair"/>
    <property type="evidence" value="ECO:0007669"/>
    <property type="project" value="InterPro"/>
</dbReference>
<accession>F0ZPT5</accession>
<dbReference type="OrthoDB" id="20018at2759"/>
<dbReference type="PANTHER" id="PTHR28511:SF2">
    <property type="entry name" value="ENDONUCLEASE V"/>
    <property type="match status" value="1"/>
</dbReference>
<reference evidence="3" key="1">
    <citation type="journal article" date="2011" name="Genome Biol.">
        <title>Comparative genomics of the social amoebae Dictyostelium discoideum and Dictyostelium purpureum.</title>
        <authorList>
            <consortium name="US DOE Joint Genome Institute (JGI-PGF)"/>
            <person name="Sucgang R."/>
            <person name="Kuo A."/>
            <person name="Tian X."/>
            <person name="Salerno W."/>
            <person name="Parikh A."/>
            <person name="Feasley C.L."/>
            <person name="Dalin E."/>
            <person name="Tu H."/>
            <person name="Huang E."/>
            <person name="Barry K."/>
            <person name="Lindquist E."/>
            <person name="Shapiro H."/>
            <person name="Bruce D."/>
            <person name="Schmutz J."/>
            <person name="Salamov A."/>
            <person name="Fey P."/>
            <person name="Gaudet P."/>
            <person name="Anjard C."/>
            <person name="Babu M.M."/>
            <person name="Basu S."/>
            <person name="Bushmanova Y."/>
            <person name="van der Wel H."/>
            <person name="Katoh-Kurasawa M."/>
            <person name="Dinh C."/>
            <person name="Coutinho P.M."/>
            <person name="Saito T."/>
            <person name="Elias M."/>
            <person name="Schaap P."/>
            <person name="Kay R.R."/>
            <person name="Henrissat B."/>
            <person name="Eichinger L."/>
            <person name="Rivero F."/>
            <person name="Putnam N.H."/>
            <person name="West C.M."/>
            <person name="Loomis W.F."/>
            <person name="Chisholm R.L."/>
            <person name="Shaulsky G."/>
            <person name="Strassmann J.E."/>
            <person name="Queller D.C."/>
            <person name="Kuspa A."/>
            <person name="Grigoriev I.V."/>
        </authorList>
    </citation>
    <scope>NUCLEOTIDE SEQUENCE [LARGE SCALE GENOMIC DNA]</scope>
    <source>
        <strain evidence="3">QSDP1</strain>
    </source>
</reference>
<dbReference type="GO" id="GO:0005737">
    <property type="term" value="C:cytoplasm"/>
    <property type="evidence" value="ECO:0000318"/>
    <property type="project" value="GO_Central"/>
</dbReference>
<dbReference type="GO" id="GO:0005730">
    <property type="term" value="C:nucleolus"/>
    <property type="evidence" value="ECO:0000318"/>
    <property type="project" value="GO_Central"/>
</dbReference>
<dbReference type="Pfam" id="PF04493">
    <property type="entry name" value="Endonuclease_5"/>
    <property type="match status" value="1"/>
</dbReference>
<dbReference type="VEuPathDB" id="AmoebaDB:DICPUDRAFT_153814"/>